<dbReference type="InterPro" id="IPR029062">
    <property type="entry name" value="Class_I_gatase-like"/>
</dbReference>
<organism evidence="3 4">
    <name type="scientific">Blepharisma stoltei</name>
    <dbReference type="NCBI Taxonomy" id="1481888"/>
    <lineage>
        <taxon>Eukaryota</taxon>
        <taxon>Sar</taxon>
        <taxon>Alveolata</taxon>
        <taxon>Ciliophora</taxon>
        <taxon>Postciliodesmatophora</taxon>
        <taxon>Heterotrichea</taxon>
        <taxon>Heterotrichida</taxon>
        <taxon>Blepharismidae</taxon>
        <taxon>Blepharisma</taxon>
    </lineage>
</organism>
<feature type="domain" description="DJ-1/PfpI" evidence="2">
    <location>
        <begin position="11"/>
        <end position="172"/>
    </location>
</feature>
<name>A0AAU9K2N5_9CILI</name>
<dbReference type="PANTHER" id="PTHR48094">
    <property type="entry name" value="PROTEIN/NUCLEIC ACID DEGLYCASE DJ-1-RELATED"/>
    <property type="match status" value="1"/>
</dbReference>
<keyword evidence="1" id="KW-0677">Repeat</keyword>
<gene>
    <name evidence="3" type="ORF">BSTOLATCC_MIC43487</name>
</gene>
<evidence type="ECO:0000259" key="2">
    <source>
        <dbReference type="Pfam" id="PF01965"/>
    </source>
</evidence>
<proteinExistence type="predicted"/>
<reference evidence="3" key="1">
    <citation type="submission" date="2021-09" db="EMBL/GenBank/DDBJ databases">
        <authorList>
            <consortium name="AG Swart"/>
            <person name="Singh M."/>
            <person name="Singh A."/>
            <person name="Seah K."/>
            <person name="Emmerich C."/>
        </authorList>
    </citation>
    <scope>NUCLEOTIDE SEQUENCE</scope>
    <source>
        <strain evidence="3">ATCC30299</strain>
    </source>
</reference>
<evidence type="ECO:0000313" key="3">
    <source>
        <dbReference type="EMBL" id="CAG9327452.1"/>
    </source>
</evidence>
<dbReference type="NCBIfam" id="TIGR01383">
    <property type="entry name" value="not_thiJ"/>
    <property type="match status" value="1"/>
</dbReference>
<dbReference type="PANTHER" id="PTHR48094:SF12">
    <property type="entry name" value="PARKINSON DISEASE PROTEIN 7 HOMOLOG"/>
    <property type="match status" value="1"/>
</dbReference>
<comment type="caution">
    <text evidence="3">The sequence shown here is derived from an EMBL/GenBank/DDBJ whole genome shotgun (WGS) entry which is preliminary data.</text>
</comment>
<dbReference type="CDD" id="cd03135">
    <property type="entry name" value="GATase1_DJ-1"/>
    <property type="match status" value="1"/>
</dbReference>
<dbReference type="InterPro" id="IPR002818">
    <property type="entry name" value="DJ-1/PfpI"/>
</dbReference>
<dbReference type="Gene3D" id="3.40.50.880">
    <property type="match status" value="1"/>
</dbReference>
<sequence>MIRFIKRSMVRVLVAVTNGSEEIELLTPLDLLRRCQAEVVLAASGNSLEVTLGKGVRIIADDLISNVSNQDFDMIVVPGGPGTGNLRDDPILIEMLRRQKQSQKWYAAICAAPALVFETHGLLEGEVGTCYPSCEKQLHNKSRVHDRVVVSNKCITSKGPGTAMEFALKLVEALYGQEKADELSHTIVFR</sequence>
<dbReference type="EMBL" id="CAJZBQ010000043">
    <property type="protein sequence ID" value="CAG9327452.1"/>
    <property type="molecule type" value="Genomic_DNA"/>
</dbReference>
<evidence type="ECO:0000313" key="4">
    <source>
        <dbReference type="Proteomes" id="UP001162131"/>
    </source>
</evidence>
<dbReference type="GO" id="GO:0005737">
    <property type="term" value="C:cytoplasm"/>
    <property type="evidence" value="ECO:0007669"/>
    <property type="project" value="UniProtKB-ARBA"/>
</dbReference>
<dbReference type="InterPro" id="IPR006287">
    <property type="entry name" value="DJ-1"/>
</dbReference>
<dbReference type="FunFam" id="3.40.50.880:FF:000015">
    <property type="entry name" value="Protein DJ-1 homolog C"/>
    <property type="match status" value="1"/>
</dbReference>
<protein>
    <recommendedName>
        <fullName evidence="2">DJ-1/PfpI domain-containing protein</fullName>
    </recommendedName>
</protein>
<accession>A0AAU9K2N5</accession>
<dbReference type="InterPro" id="IPR050325">
    <property type="entry name" value="Prot/Nucl_acid_deglycase"/>
</dbReference>
<dbReference type="Pfam" id="PF01965">
    <property type="entry name" value="DJ-1_PfpI"/>
    <property type="match status" value="1"/>
</dbReference>
<keyword evidence="4" id="KW-1185">Reference proteome</keyword>
<dbReference type="Proteomes" id="UP001162131">
    <property type="component" value="Unassembled WGS sequence"/>
</dbReference>
<dbReference type="GO" id="GO:1903189">
    <property type="term" value="P:glyoxal metabolic process"/>
    <property type="evidence" value="ECO:0007669"/>
    <property type="project" value="TreeGrafter"/>
</dbReference>
<dbReference type="SUPFAM" id="SSF52317">
    <property type="entry name" value="Class I glutamine amidotransferase-like"/>
    <property type="match status" value="1"/>
</dbReference>
<evidence type="ECO:0000256" key="1">
    <source>
        <dbReference type="ARBA" id="ARBA00022737"/>
    </source>
</evidence>
<dbReference type="AlphaFoldDB" id="A0AAU9K2N5"/>